<accession>A0A833W2K9</accession>
<gene>
    <name evidence="1" type="ORF">E2986_13919</name>
</gene>
<comment type="caution">
    <text evidence="1">The sequence shown here is derived from an EMBL/GenBank/DDBJ whole genome shotgun (WGS) entry which is preliminary data.</text>
</comment>
<dbReference type="Proteomes" id="UP000655588">
    <property type="component" value="Unassembled WGS sequence"/>
</dbReference>
<dbReference type="EMBL" id="WNWW01000043">
    <property type="protein sequence ID" value="KAF3430499.1"/>
    <property type="molecule type" value="Genomic_DNA"/>
</dbReference>
<reference evidence="1" key="1">
    <citation type="submission" date="2019-11" db="EMBL/GenBank/DDBJ databases">
        <title>The nuclear and mitochondrial genomes of Frieseomelitta varia - a highly eusocial stingless bee (Meliponini) with a permanently sterile worker caste.</title>
        <authorList>
            <person name="Freitas F.C.P."/>
            <person name="Lourenco A.P."/>
            <person name="Nunes F.M.F."/>
            <person name="Paschoal A.R."/>
            <person name="Abreu F.C.P."/>
            <person name="Barbin F.O."/>
            <person name="Bataglia L."/>
            <person name="Cardoso-Junior C.A.M."/>
            <person name="Cervoni M.S."/>
            <person name="Silva S.R."/>
            <person name="Dalarmi F."/>
            <person name="Del Lama M.A."/>
            <person name="Depintor T.S."/>
            <person name="Ferreira K.M."/>
            <person name="Goria P.S."/>
            <person name="Jaskot M.C."/>
            <person name="Lago D.C."/>
            <person name="Luna-Lucena D."/>
            <person name="Moda L.M."/>
            <person name="Nascimento L."/>
            <person name="Pedrino M."/>
            <person name="Rabico F.O."/>
            <person name="Sanches F.C."/>
            <person name="Santos D.E."/>
            <person name="Santos C.G."/>
            <person name="Vieira J."/>
            <person name="Lopes T.F."/>
            <person name="Barchuk A.R."/>
            <person name="Hartfelder K."/>
            <person name="Simoes Z.L.P."/>
            <person name="Bitondi M.M.G."/>
            <person name="Pinheiro D.G."/>
        </authorList>
    </citation>
    <scope>NUCLEOTIDE SEQUENCE</scope>
    <source>
        <strain evidence="1">USP_RPSP 00005682</strain>
        <tissue evidence="1">Whole individual</tissue>
    </source>
</reference>
<dbReference type="AlphaFoldDB" id="A0A833W2K9"/>
<keyword evidence="2" id="KW-1185">Reference proteome</keyword>
<protein>
    <submittedName>
        <fullName evidence="1">Uncharacterized protein</fullName>
    </submittedName>
</protein>
<organism evidence="1 2">
    <name type="scientific">Frieseomelitta varia</name>
    <dbReference type="NCBI Taxonomy" id="561572"/>
    <lineage>
        <taxon>Eukaryota</taxon>
        <taxon>Metazoa</taxon>
        <taxon>Ecdysozoa</taxon>
        <taxon>Arthropoda</taxon>
        <taxon>Hexapoda</taxon>
        <taxon>Insecta</taxon>
        <taxon>Pterygota</taxon>
        <taxon>Neoptera</taxon>
        <taxon>Endopterygota</taxon>
        <taxon>Hymenoptera</taxon>
        <taxon>Apocrita</taxon>
        <taxon>Aculeata</taxon>
        <taxon>Apoidea</taxon>
        <taxon>Anthophila</taxon>
        <taxon>Apidae</taxon>
        <taxon>Frieseomelitta</taxon>
    </lineage>
</organism>
<sequence length="36" mass="4048">MQGNHHSAVLNLYSILIPTLENLSTVRNISVRIQNT</sequence>
<evidence type="ECO:0000313" key="1">
    <source>
        <dbReference type="EMBL" id="KAF3430499.1"/>
    </source>
</evidence>
<evidence type="ECO:0000313" key="2">
    <source>
        <dbReference type="Proteomes" id="UP000655588"/>
    </source>
</evidence>
<name>A0A833W2K9_9HYME</name>
<proteinExistence type="predicted"/>